<reference evidence="2" key="1">
    <citation type="submission" date="2023-02" db="EMBL/GenBank/DDBJ databases">
        <title>Genome of toxic invasive species Heracleum sosnowskyi carries increased number of genes despite the absence of recent whole-genome duplications.</title>
        <authorList>
            <person name="Schelkunov M."/>
            <person name="Shtratnikova V."/>
            <person name="Makarenko M."/>
            <person name="Klepikova A."/>
            <person name="Omelchenko D."/>
            <person name="Novikova G."/>
            <person name="Obukhova E."/>
            <person name="Bogdanov V."/>
            <person name="Penin A."/>
            <person name="Logacheva M."/>
        </authorList>
    </citation>
    <scope>NUCLEOTIDE SEQUENCE</scope>
    <source>
        <strain evidence="2">Hsosn_3</strain>
        <tissue evidence="2">Leaf</tissue>
    </source>
</reference>
<dbReference type="GO" id="GO:0000290">
    <property type="term" value="P:deadenylation-dependent decapping of nuclear-transcribed mRNA"/>
    <property type="evidence" value="ECO:0007669"/>
    <property type="project" value="InterPro"/>
</dbReference>
<feature type="compositionally biased region" description="Polar residues" evidence="1">
    <location>
        <begin position="134"/>
        <end position="153"/>
    </location>
</feature>
<organism evidence="2 3">
    <name type="scientific">Heracleum sosnowskyi</name>
    <dbReference type="NCBI Taxonomy" id="360622"/>
    <lineage>
        <taxon>Eukaryota</taxon>
        <taxon>Viridiplantae</taxon>
        <taxon>Streptophyta</taxon>
        <taxon>Embryophyta</taxon>
        <taxon>Tracheophyta</taxon>
        <taxon>Spermatophyta</taxon>
        <taxon>Magnoliopsida</taxon>
        <taxon>eudicotyledons</taxon>
        <taxon>Gunneridae</taxon>
        <taxon>Pentapetalae</taxon>
        <taxon>asterids</taxon>
        <taxon>campanulids</taxon>
        <taxon>Apiales</taxon>
        <taxon>Apiaceae</taxon>
        <taxon>Apioideae</taxon>
        <taxon>apioid superclade</taxon>
        <taxon>Tordylieae</taxon>
        <taxon>Tordyliinae</taxon>
        <taxon>Heracleum</taxon>
    </lineage>
</organism>
<reference evidence="2" key="2">
    <citation type="submission" date="2023-05" db="EMBL/GenBank/DDBJ databases">
        <authorList>
            <person name="Schelkunov M.I."/>
        </authorList>
    </citation>
    <scope>NUCLEOTIDE SEQUENCE</scope>
    <source>
        <strain evidence="2">Hsosn_3</strain>
        <tissue evidence="2">Leaf</tissue>
    </source>
</reference>
<feature type="region of interest" description="Disordered" evidence="1">
    <location>
        <begin position="296"/>
        <end position="342"/>
    </location>
</feature>
<dbReference type="GO" id="GO:0000932">
    <property type="term" value="C:P-body"/>
    <property type="evidence" value="ECO:0007669"/>
    <property type="project" value="TreeGrafter"/>
</dbReference>
<evidence type="ECO:0000256" key="1">
    <source>
        <dbReference type="SAM" id="MobiDB-lite"/>
    </source>
</evidence>
<protein>
    <submittedName>
        <fullName evidence="2">Topoisomerase II-associated protein PAT1</fullName>
    </submittedName>
</protein>
<feature type="region of interest" description="Disordered" evidence="1">
    <location>
        <begin position="400"/>
        <end position="422"/>
    </location>
</feature>
<dbReference type="Proteomes" id="UP001237642">
    <property type="component" value="Unassembled WGS sequence"/>
</dbReference>
<dbReference type="PANTHER" id="PTHR21551:SF24">
    <property type="entry name" value="PROTEIN PAT1 HOMOLOG 2"/>
    <property type="match status" value="1"/>
</dbReference>
<sequence>MERSDGKQLGEFSSSFSSDTALFDASQYAFFGQDGAEDVELGGLEDEVNDVPALGFGDDEYHLFDKEEGSVIGSLSDVDDLATTFSKLNRVVTGPRHPGVIGDRSGSFSRESSSAAEWSQDIEFPDWTSSYPLQQHQQQFPSETNLEPKSAFTSYPPPGGIPQLSSPHQHSRHLNVSNLGSGSQIPFSAPSLSPLSNSNIQMAGMPHGYRYSGNMSHLVSPGISLGSGSQNNWHNHAGLLHGDHSILLNNILQQQLSHQNNLVSPHLISQQHRLHLPIQPSLAHYSSLQSQFYNTLPSPTSHLRKHRSAEMRDQRPKASQRGKHARLSQQNSDASQQSDYNWPQFRSKHMTADEIESILRMQHAATHSSDPYIDDYYHQARLAKKSTEPRSKVRFCPAHLKEPSSRSRNNSESQPHLQVDSHGRVTFSSIRTPQPLLEVDLPFSASGEGSTEQKMSERPLEQEPMLAARITIEDGLRVLLDVEDIDRFLQFSQPQDGGSQLRRRRQILLDGLAASLQLADPLGKSGKSVGLNPKDDIVFLRLVSLPKGRKLISKYLQLLFPGGELARIVCMTIFRHLRFLFGGLPSDPEAAKTITSLAKTVTECVTGMDLNSLSACIAAVVCSSEQPPLRPVGSSAGDGASVILKCVLERATLLLTNPQASSNRVMPNAILWQASFDAFFGLLTKYCLGKYDSIMQSIYAQNTQPSTDIINAEAAKAINKEMPVELLRASLPHTNDNQRKLLLDFAQRSMPVSGINAHGGGGGHVTPEYVRG</sequence>
<dbReference type="GO" id="GO:0003723">
    <property type="term" value="F:RNA binding"/>
    <property type="evidence" value="ECO:0007669"/>
    <property type="project" value="TreeGrafter"/>
</dbReference>
<name>A0AAD8MXE7_9APIA</name>
<gene>
    <name evidence="2" type="ORF">POM88_016904</name>
</gene>
<feature type="compositionally biased region" description="Polar residues" evidence="1">
    <location>
        <begin position="163"/>
        <end position="179"/>
    </location>
</feature>
<dbReference type="PANTHER" id="PTHR21551">
    <property type="entry name" value="TOPOISOMERASE II-ASSOCIATED PROTEIN PAT1"/>
    <property type="match status" value="1"/>
</dbReference>
<keyword evidence="3" id="KW-1185">Reference proteome</keyword>
<feature type="compositionally biased region" description="Low complexity" evidence="1">
    <location>
        <begin position="328"/>
        <end position="339"/>
    </location>
</feature>
<accession>A0AAD8MXE7</accession>
<evidence type="ECO:0000313" key="3">
    <source>
        <dbReference type="Proteomes" id="UP001237642"/>
    </source>
</evidence>
<proteinExistence type="predicted"/>
<dbReference type="InterPro" id="IPR039900">
    <property type="entry name" value="Pat1-like"/>
</dbReference>
<dbReference type="GO" id="GO:0033962">
    <property type="term" value="P:P-body assembly"/>
    <property type="evidence" value="ECO:0007669"/>
    <property type="project" value="TreeGrafter"/>
</dbReference>
<dbReference type="AlphaFoldDB" id="A0AAD8MXE7"/>
<feature type="region of interest" description="Disordered" evidence="1">
    <location>
        <begin position="134"/>
        <end position="179"/>
    </location>
</feature>
<evidence type="ECO:0000313" key="2">
    <source>
        <dbReference type="EMBL" id="KAK1388726.1"/>
    </source>
</evidence>
<dbReference type="EMBL" id="JAUIZM010000004">
    <property type="protein sequence ID" value="KAK1388726.1"/>
    <property type="molecule type" value="Genomic_DNA"/>
</dbReference>
<comment type="caution">
    <text evidence="2">The sequence shown here is derived from an EMBL/GenBank/DDBJ whole genome shotgun (WGS) entry which is preliminary data.</text>
</comment>
<feature type="compositionally biased region" description="Low complexity" evidence="1">
    <location>
        <begin position="406"/>
        <end position="415"/>
    </location>
</feature>